<protein>
    <submittedName>
        <fullName evidence="1">Uncharacterized protein</fullName>
    </submittedName>
</protein>
<name>A0A6J5MAM6_9CAUD</name>
<sequence length="81" mass="9353">MADFELDEDFDFGFTTHSDEEFASVEEVSTAQNKAEAMYKSILPLLNNLAKDADKNEMIRWPNRASKIAEFKKRLEHILNS</sequence>
<accession>A0A6J5MAM6</accession>
<gene>
    <name evidence="1" type="ORF">UFOVP447_222</name>
</gene>
<proteinExistence type="predicted"/>
<evidence type="ECO:0000313" key="1">
    <source>
        <dbReference type="EMBL" id="CAB4143738.1"/>
    </source>
</evidence>
<reference evidence="1" key="1">
    <citation type="submission" date="2020-04" db="EMBL/GenBank/DDBJ databases">
        <authorList>
            <person name="Chiriac C."/>
            <person name="Salcher M."/>
            <person name="Ghai R."/>
            <person name="Kavagutti S V."/>
        </authorList>
    </citation>
    <scope>NUCLEOTIDE SEQUENCE</scope>
</reference>
<organism evidence="1">
    <name type="scientific">uncultured Caudovirales phage</name>
    <dbReference type="NCBI Taxonomy" id="2100421"/>
    <lineage>
        <taxon>Viruses</taxon>
        <taxon>Duplodnaviria</taxon>
        <taxon>Heunggongvirae</taxon>
        <taxon>Uroviricota</taxon>
        <taxon>Caudoviricetes</taxon>
        <taxon>Peduoviridae</taxon>
        <taxon>Maltschvirus</taxon>
        <taxon>Maltschvirus maltsch</taxon>
    </lineage>
</organism>
<dbReference type="EMBL" id="LR796423">
    <property type="protein sequence ID" value="CAB4143738.1"/>
    <property type="molecule type" value="Genomic_DNA"/>
</dbReference>